<feature type="domain" description="SpoVT-AbrB" evidence="2">
    <location>
        <begin position="3"/>
        <end position="46"/>
    </location>
</feature>
<reference evidence="4" key="1">
    <citation type="journal article" date="2019" name="Int. J. Syst. Evol. Microbiol.">
        <title>The Global Catalogue of Microorganisms (GCM) 10K type strain sequencing project: providing services to taxonomists for standard genome sequencing and annotation.</title>
        <authorList>
            <consortium name="The Broad Institute Genomics Platform"/>
            <consortium name="The Broad Institute Genome Sequencing Center for Infectious Disease"/>
            <person name="Wu L."/>
            <person name="Ma J."/>
        </authorList>
    </citation>
    <scope>NUCLEOTIDE SEQUENCE [LARGE SCALE GENOMIC DNA]</scope>
    <source>
        <strain evidence="4">JCM 17923</strain>
    </source>
</reference>
<keyword evidence="4" id="KW-1185">Reference proteome</keyword>
<dbReference type="Pfam" id="PF04014">
    <property type="entry name" value="MazE_antitoxin"/>
    <property type="match status" value="1"/>
</dbReference>
<protein>
    <recommendedName>
        <fullName evidence="2">SpoVT-AbrB domain-containing protein</fullName>
    </recommendedName>
</protein>
<evidence type="ECO:0000313" key="3">
    <source>
        <dbReference type="EMBL" id="GAA4361990.1"/>
    </source>
</evidence>
<dbReference type="EMBL" id="BAABGZ010000063">
    <property type="protein sequence ID" value="GAA4361990.1"/>
    <property type="molecule type" value="Genomic_DNA"/>
</dbReference>
<evidence type="ECO:0000256" key="1">
    <source>
        <dbReference type="PROSITE-ProRule" id="PRU01076"/>
    </source>
</evidence>
<evidence type="ECO:0000259" key="2">
    <source>
        <dbReference type="PROSITE" id="PS51740"/>
    </source>
</evidence>
<accession>A0ABP8ILL7</accession>
<comment type="caution">
    <text evidence="3">The sequence shown here is derived from an EMBL/GenBank/DDBJ whole genome shotgun (WGS) entry which is preliminary data.</text>
</comment>
<dbReference type="PROSITE" id="PS51740">
    <property type="entry name" value="SPOVT_ABRB"/>
    <property type="match status" value="1"/>
</dbReference>
<dbReference type="RefSeq" id="WP_345236856.1">
    <property type="nucleotide sequence ID" value="NZ_BAABGZ010000063.1"/>
</dbReference>
<evidence type="ECO:0000313" key="4">
    <source>
        <dbReference type="Proteomes" id="UP001501153"/>
    </source>
</evidence>
<dbReference type="InterPro" id="IPR007159">
    <property type="entry name" value="SpoVT-AbrB_dom"/>
</dbReference>
<dbReference type="SMART" id="SM00966">
    <property type="entry name" value="SpoVT_AbrB"/>
    <property type="match status" value="1"/>
</dbReference>
<organism evidence="3 4">
    <name type="scientific">Hymenobacter saemangeumensis</name>
    <dbReference type="NCBI Taxonomy" id="1084522"/>
    <lineage>
        <taxon>Bacteria</taxon>
        <taxon>Pseudomonadati</taxon>
        <taxon>Bacteroidota</taxon>
        <taxon>Cytophagia</taxon>
        <taxon>Cytophagales</taxon>
        <taxon>Hymenobacteraceae</taxon>
        <taxon>Hymenobacter</taxon>
    </lineage>
</organism>
<proteinExistence type="predicted"/>
<dbReference type="SUPFAM" id="SSF89447">
    <property type="entry name" value="AbrB/MazE/MraZ-like"/>
    <property type="match status" value="1"/>
</dbReference>
<dbReference type="Gene3D" id="2.10.260.10">
    <property type="match status" value="1"/>
</dbReference>
<name>A0ABP8ILL7_9BACT</name>
<sequence length="83" mass="8950">MIQTVRKIGNSSGVLLPKAMLQACGIEGQVEVEIRDKTIVLRPVAAPPRAHWDAAFAAALAAGDAPEGDLFEGMTNEFDRTEW</sequence>
<keyword evidence="1" id="KW-0238">DNA-binding</keyword>
<gene>
    <name evidence="3" type="ORF">GCM10023185_29460</name>
</gene>
<dbReference type="InterPro" id="IPR037914">
    <property type="entry name" value="SpoVT-AbrB_sf"/>
</dbReference>
<dbReference type="Proteomes" id="UP001501153">
    <property type="component" value="Unassembled WGS sequence"/>
</dbReference>